<dbReference type="InterPro" id="IPR027417">
    <property type="entry name" value="P-loop_NTPase"/>
</dbReference>
<feature type="region of interest" description="Disordered" evidence="2">
    <location>
        <begin position="596"/>
        <end position="615"/>
    </location>
</feature>
<feature type="coiled-coil region" evidence="1">
    <location>
        <begin position="272"/>
        <end position="353"/>
    </location>
</feature>
<dbReference type="EMBL" id="JAMDLW010000056">
    <property type="protein sequence ID" value="MCY9522963.1"/>
    <property type="molecule type" value="Genomic_DNA"/>
</dbReference>
<feature type="coiled-coil region" evidence="1">
    <location>
        <begin position="929"/>
        <end position="970"/>
    </location>
</feature>
<name>A0ABT4E356_9BACL</name>
<keyword evidence="3" id="KW-0812">Transmembrane</keyword>
<evidence type="ECO:0000313" key="5">
    <source>
        <dbReference type="EMBL" id="MCY9522963.1"/>
    </source>
</evidence>
<keyword evidence="3" id="KW-1133">Transmembrane helix</keyword>
<evidence type="ECO:0000256" key="3">
    <source>
        <dbReference type="SAM" id="Phobius"/>
    </source>
</evidence>
<keyword evidence="3" id="KW-0472">Membrane</keyword>
<evidence type="ECO:0000256" key="2">
    <source>
        <dbReference type="SAM" id="MobiDB-lite"/>
    </source>
</evidence>
<dbReference type="PANTHER" id="PTHR41259">
    <property type="entry name" value="DOUBLE-STRAND BREAK REPAIR RAD50 ATPASE, PUTATIVE-RELATED"/>
    <property type="match status" value="1"/>
</dbReference>
<feature type="coiled-coil region" evidence="1">
    <location>
        <begin position="383"/>
        <end position="424"/>
    </location>
</feature>
<comment type="caution">
    <text evidence="5">The sequence shown here is derived from an EMBL/GenBank/DDBJ whole genome shotgun (WGS) entry which is preliminary data.</text>
</comment>
<evidence type="ECO:0000256" key="1">
    <source>
        <dbReference type="SAM" id="Coils"/>
    </source>
</evidence>
<protein>
    <submittedName>
        <fullName evidence="5">AAA family ATPase</fullName>
    </submittedName>
</protein>
<gene>
    <name evidence="5" type="ORF">M5X09_25425</name>
</gene>
<proteinExistence type="predicted"/>
<organism evidence="5 6">
    <name type="scientific">Paenibacillus apiarius</name>
    <dbReference type="NCBI Taxonomy" id="46240"/>
    <lineage>
        <taxon>Bacteria</taxon>
        <taxon>Bacillati</taxon>
        <taxon>Bacillota</taxon>
        <taxon>Bacilli</taxon>
        <taxon>Bacillales</taxon>
        <taxon>Paenibacillaceae</taxon>
        <taxon>Paenibacillus</taxon>
    </lineage>
</organism>
<dbReference type="Proteomes" id="UP001207626">
    <property type="component" value="Unassembled WGS sequence"/>
</dbReference>
<sequence>MKDLAVPLADASASRAVTLIAGPNEAGKSTIAAFIRGMLYGFPKRKSGSARYEPAHGGAYGGRMVVLDAEGSEWTIERLERNGVMQTAIHKRDGNGRAQLMNQQQLEAELAGGLNGDLFCRLFAITLDELHELQTLQGEDVGAFLYDTGLNGGRGVADAERWLQQELERLYKPRGRTQEIVHTLQAIEQAERSRRAGMKHAARVEELVQQLEAAGEELETGVRERGRLRERLALTERAASVSGTWLRYVAAKQELEGLPDVSAWPPDGGARWQAAELRLAEAELARKRTEEKLRLMEQRLAAKRPHKALLQLAPEARRLAQLADTVQHWRESVSEAEAEASLAEAELWRLARQSDPAWTPELLLACGASSALVERAQAELAAADAMRIAKAQAEDAAERAAREAAAADAERQEARAALERCEREGVNGTGFAPPEARVEDIKRREQALQDALQVWQSSAAGRGMVAAAADSAAAPSSSRRHSRTRPARTGGKSGAAYLFGVLALAAAIGLGAVAGQWLAAGAVAVIGIAGVAAMAYVTSGRYREDGRKNEDAAMSDYYVADGAEQQAAVQIEALAELLQALMPLSELYARSNGIAGRSREGREGPYGGQPPRGQSGLEAKLPALRAAIAGLDDWARERSRLLERTRLTAEAFAVAERRARTAAMEAEASAAKEAGRIAGWEAWLRASGLPAGMSPAGVLEHFRRAEQAAEVKRQADRLYARHERLCGQIESFERDCRRLFEQAQQIAAARSGHNGETGTEGESRPKTTVPNPEAAAAAEHASCDNESDSAAEAGYDQHNRTAPSGSADIAADNPMFTGSVLGGLYRLVERIEREENALREYEHLDRQRAALLEERDEQAVELEHAVQAKQKLLKEAHVQDDGQFKQKAADFERKTELAQLIREMDAILYRGGERSSFAAMNDLLKQYDARELEQRCTEQQAQVDDLDRRIREGEERRGRLRQEYERLKTEVEGAAYRQEAAVHEAKLDEQASRYAVLSLAKTLIQRTRRLYEEEKQPLVLKRAGFYMERLTAGRYARVVAPLGTKRIALERKDGKLVWSSELSRGTAEQLYLAMRFALAEALSHKVAVPLILDDILVNFDRERLGAAVQALVELSATHQVVMTTCHPHIVDIFRGVIPDLRLVELDRKRL</sequence>
<dbReference type="PANTHER" id="PTHR41259:SF1">
    <property type="entry name" value="DOUBLE-STRAND BREAK REPAIR RAD50 ATPASE, PUTATIVE-RELATED"/>
    <property type="match status" value="1"/>
</dbReference>
<feature type="region of interest" description="Disordered" evidence="2">
    <location>
        <begin position="470"/>
        <end position="490"/>
    </location>
</feature>
<accession>A0ABT4E356</accession>
<evidence type="ECO:0000259" key="4">
    <source>
        <dbReference type="Pfam" id="PF13514"/>
    </source>
</evidence>
<keyword evidence="6" id="KW-1185">Reference proteome</keyword>
<dbReference type="Gene3D" id="3.40.50.300">
    <property type="entry name" value="P-loop containing nucleotide triphosphate hydrolases"/>
    <property type="match status" value="2"/>
</dbReference>
<feature type="transmembrane region" description="Helical" evidence="3">
    <location>
        <begin position="495"/>
        <end position="513"/>
    </location>
</feature>
<keyword evidence="1" id="KW-0175">Coiled coil</keyword>
<feature type="region of interest" description="Disordered" evidence="2">
    <location>
        <begin position="747"/>
        <end position="813"/>
    </location>
</feature>
<feature type="domain" description="YhaN AAA" evidence="4">
    <location>
        <begin position="13"/>
        <end position="196"/>
    </location>
</feature>
<dbReference type="InterPro" id="IPR038734">
    <property type="entry name" value="YhaN_AAA"/>
</dbReference>
<feature type="coiled-coil region" evidence="1">
    <location>
        <begin position="824"/>
        <end position="861"/>
    </location>
</feature>
<evidence type="ECO:0000313" key="6">
    <source>
        <dbReference type="Proteomes" id="UP001207626"/>
    </source>
</evidence>
<reference evidence="5 6" key="1">
    <citation type="submission" date="2022-05" db="EMBL/GenBank/DDBJ databases">
        <title>Genome Sequencing of Bee-Associated Microbes.</title>
        <authorList>
            <person name="Dunlap C."/>
        </authorList>
    </citation>
    <scope>NUCLEOTIDE SEQUENCE [LARGE SCALE GENOMIC DNA]</scope>
    <source>
        <strain evidence="5 6">NRRL NRS-1438</strain>
    </source>
</reference>
<feature type="transmembrane region" description="Helical" evidence="3">
    <location>
        <begin position="519"/>
        <end position="538"/>
    </location>
</feature>
<dbReference type="Pfam" id="PF13514">
    <property type="entry name" value="AAA_27"/>
    <property type="match status" value="1"/>
</dbReference>
<dbReference type="SUPFAM" id="SSF52540">
    <property type="entry name" value="P-loop containing nucleoside triphosphate hydrolases"/>
    <property type="match status" value="1"/>
</dbReference>